<dbReference type="EMBL" id="CAEKDK010000001">
    <property type="protein sequence ID" value="CAB4267366.1"/>
    <property type="molecule type" value="Genomic_DNA"/>
</dbReference>
<reference evidence="1 2" key="1">
    <citation type="submission" date="2020-05" db="EMBL/GenBank/DDBJ databases">
        <authorList>
            <person name="Campoy J."/>
            <person name="Schneeberger K."/>
            <person name="Spophaly S."/>
        </authorList>
    </citation>
    <scope>NUCLEOTIDE SEQUENCE [LARGE SCALE GENOMIC DNA]</scope>
    <source>
        <strain evidence="1">PruArmRojPasFocal</strain>
    </source>
</reference>
<evidence type="ECO:0000313" key="2">
    <source>
        <dbReference type="Proteomes" id="UP000507222"/>
    </source>
</evidence>
<proteinExistence type="predicted"/>
<sequence>MSEVPCEVLTAVSWSKWDAVVMGLGTTMSWQSSEVDVWSWGDGGEEIPIGGGLASIP</sequence>
<dbReference type="AlphaFoldDB" id="A0A6J5TTK0"/>
<gene>
    <name evidence="1" type="ORF">CURHAP_LOCUS10029</name>
</gene>
<dbReference type="Proteomes" id="UP000507222">
    <property type="component" value="Unassembled WGS sequence"/>
</dbReference>
<name>A0A6J5TTK0_PRUAR</name>
<protein>
    <submittedName>
        <fullName evidence="1">Uncharacterized protein</fullName>
    </submittedName>
</protein>
<accession>A0A6J5TTK0</accession>
<organism evidence="1 2">
    <name type="scientific">Prunus armeniaca</name>
    <name type="common">Apricot</name>
    <name type="synonym">Armeniaca vulgaris</name>
    <dbReference type="NCBI Taxonomy" id="36596"/>
    <lineage>
        <taxon>Eukaryota</taxon>
        <taxon>Viridiplantae</taxon>
        <taxon>Streptophyta</taxon>
        <taxon>Embryophyta</taxon>
        <taxon>Tracheophyta</taxon>
        <taxon>Spermatophyta</taxon>
        <taxon>Magnoliopsida</taxon>
        <taxon>eudicotyledons</taxon>
        <taxon>Gunneridae</taxon>
        <taxon>Pentapetalae</taxon>
        <taxon>rosids</taxon>
        <taxon>fabids</taxon>
        <taxon>Rosales</taxon>
        <taxon>Rosaceae</taxon>
        <taxon>Amygdaloideae</taxon>
        <taxon>Amygdaleae</taxon>
        <taxon>Prunus</taxon>
    </lineage>
</organism>
<evidence type="ECO:0000313" key="1">
    <source>
        <dbReference type="EMBL" id="CAB4267366.1"/>
    </source>
</evidence>